<protein>
    <recommendedName>
        <fullName evidence="3">Methyltransferase family protein</fullName>
    </recommendedName>
</protein>
<sequence>MTRTIKEWSLNVEAAFQRALATCGGTQSEERISADAQDYWSGPDTDRWRANSHWRDAQIFADGDLWHHLGAQHLAMLERGARAVDFARPWDRVIEWGCGGGANAVHFASRANEFIGVDVSGDSVTECGNQVAAVCDTRYVPVTIEVSRPERAIDDVGAGTCDIFLSFYVFELIPTQHYGERLLRIAHQLLARGGLALVQIKYDDGRWWTRSRHRAYRSGLARMTTYTISGFWQLGERCGLEPVSVELAPDNELDGRYAYFLFSKPYSDHS</sequence>
<dbReference type="CDD" id="cd02440">
    <property type="entry name" value="AdoMet_MTases"/>
    <property type="match status" value="1"/>
</dbReference>
<dbReference type="InterPro" id="IPR029063">
    <property type="entry name" value="SAM-dependent_MTases_sf"/>
</dbReference>
<evidence type="ECO:0000313" key="2">
    <source>
        <dbReference type="Proteomes" id="UP001500928"/>
    </source>
</evidence>
<gene>
    <name evidence="1" type="ORF">GCM10023200_01860</name>
</gene>
<reference evidence="2" key="1">
    <citation type="journal article" date="2019" name="Int. J. Syst. Evol. Microbiol.">
        <title>The Global Catalogue of Microorganisms (GCM) 10K type strain sequencing project: providing services to taxonomists for standard genome sequencing and annotation.</title>
        <authorList>
            <consortium name="The Broad Institute Genomics Platform"/>
            <consortium name="The Broad Institute Genome Sequencing Center for Infectious Disease"/>
            <person name="Wu L."/>
            <person name="Ma J."/>
        </authorList>
    </citation>
    <scope>NUCLEOTIDE SEQUENCE [LARGE SCALE GENOMIC DNA]</scope>
    <source>
        <strain evidence="2">JCM 17979</strain>
    </source>
</reference>
<proteinExistence type="predicted"/>
<dbReference type="Gene3D" id="3.40.50.150">
    <property type="entry name" value="Vaccinia Virus protein VP39"/>
    <property type="match status" value="1"/>
</dbReference>
<dbReference type="RefSeq" id="WP_345410430.1">
    <property type="nucleotide sequence ID" value="NZ_BAABHO010000001.1"/>
</dbReference>
<accession>A0ABP9A364</accession>
<dbReference type="EMBL" id="BAABHO010000001">
    <property type="protein sequence ID" value="GAA4773088.1"/>
    <property type="molecule type" value="Genomic_DNA"/>
</dbReference>
<evidence type="ECO:0000313" key="1">
    <source>
        <dbReference type="EMBL" id="GAA4773088.1"/>
    </source>
</evidence>
<keyword evidence="2" id="KW-1185">Reference proteome</keyword>
<dbReference type="Pfam" id="PF13489">
    <property type="entry name" value="Methyltransf_23"/>
    <property type="match status" value="1"/>
</dbReference>
<evidence type="ECO:0008006" key="3">
    <source>
        <dbReference type="Google" id="ProtNLM"/>
    </source>
</evidence>
<comment type="caution">
    <text evidence="1">The sequence shown here is derived from an EMBL/GenBank/DDBJ whole genome shotgun (WGS) entry which is preliminary data.</text>
</comment>
<organism evidence="1 2">
    <name type="scientific">Actinomycetospora chlora</name>
    <dbReference type="NCBI Taxonomy" id="663608"/>
    <lineage>
        <taxon>Bacteria</taxon>
        <taxon>Bacillati</taxon>
        <taxon>Actinomycetota</taxon>
        <taxon>Actinomycetes</taxon>
        <taxon>Pseudonocardiales</taxon>
        <taxon>Pseudonocardiaceae</taxon>
        <taxon>Actinomycetospora</taxon>
    </lineage>
</organism>
<dbReference type="SUPFAM" id="SSF53335">
    <property type="entry name" value="S-adenosyl-L-methionine-dependent methyltransferases"/>
    <property type="match status" value="1"/>
</dbReference>
<name>A0ABP9A364_9PSEU</name>
<dbReference type="Proteomes" id="UP001500928">
    <property type="component" value="Unassembled WGS sequence"/>
</dbReference>